<evidence type="ECO:0000256" key="4">
    <source>
        <dbReference type="SAM" id="SignalP"/>
    </source>
</evidence>
<dbReference type="InterPro" id="IPR023614">
    <property type="entry name" value="Porin_dom_sf"/>
</dbReference>
<protein>
    <submittedName>
        <fullName evidence="5">OprD family porin</fullName>
    </submittedName>
</protein>
<dbReference type="PANTHER" id="PTHR34596">
    <property type="entry name" value="CHITOPORIN"/>
    <property type="match status" value="1"/>
</dbReference>
<keyword evidence="3 4" id="KW-0732">Signal</keyword>
<name>A0A4U2Z452_9BACT</name>
<dbReference type="Gene3D" id="2.40.160.10">
    <property type="entry name" value="Porin"/>
    <property type="match status" value="1"/>
</dbReference>
<dbReference type="GO" id="GO:0015288">
    <property type="term" value="F:porin activity"/>
    <property type="evidence" value="ECO:0007669"/>
    <property type="project" value="TreeGrafter"/>
</dbReference>
<accession>A0A4U2Z452</accession>
<evidence type="ECO:0000313" key="5">
    <source>
        <dbReference type="EMBL" id="TKI68898.1"/>
    </source>
</evidence>
<keyword evidence="6" id="KW-1185">Reference proteome</keyword>
<evidence type="ECO:0000256" key="2">
    <source>
        <dbReference type="ARBA" id="ARBA00022448"/>
    </source>
</evidence>
<comment type="caution">
    <text evidence="5">The sequence shown here is derived from an EMBL/GenBank/DDBJ whole genome shotgun (WGS) entry which is preliminary data.</text>
</comment>
<gene>
    <name evidence="5" type="ORF">FCU45_08010</name>
</gene>
<comment type="similarity">
    <text evidence="1">Belongs to the outer membrane porin (Opr) (TC 1.B.25) family.</text>
</comment>
<dbReference type="EMBL" id="SZPX01000006">
    <property type="protein sequence ID" value="TKI68898.1"/>
    <property type="molecule type" value="Genomic_DNA"/>
</dbReference>
<proteinExistence type="inferred from homology"/>
<evidence type="ECO:0000256" key="3">
    <source>
        <dbReference type="ARBA" id="ARBA00022729"/>
    </source>
</evidence>
<dbReference type="PANTHER" id="PTHR34596:SF2">
    <property type="entry name" value="CHITOPORIN"/>
    <property type="match status" value="1"/>
</dbReference>
<keyword evidence="2" id="KW-0813">Transport</keyword>
<evidence type="ECO:0000313" key="6">
    <source>
        <dbReference type="Proteomes" id="UP000309561"/>
    </source>
</evidence>
<feature type="signal peptide" evidence="4">
    <location>
        <begin position="1"/>
        <end position="22"/>
    </location>
</feature>
<dbReference type="Proteomes" id="UP000309561">
    <property type="component" value="Unassembled WGS sequence"/>
</dbReference>
<sequence>MKKYIVLSAVAMSFVASASLNAADDINSMFSEGKASGQVRMFYIDREYQGSAGNDTHRGSTAIGGHLKYETAELSGFSLGAAFYTTHEVDSRKTVDPTLFGKDDEGYSILGEAYLQYKYKNTTFKGGRQKLVTPMLGDDDARMIPNLFEAYVLTNKDIANTTLTLGHVTKFAQGTFGRTYSGGILSATSGYSYVDSKNHVGSFTNVGTYAFDEKTDGITMASVVYTGIENLKLQFWDYYAHDIMNIIYGEANYSWNCLVTDALKPYAGVQIIKEDSVGDEFAGEIDSTYAAAKFGFKVENFDLSFAYSKTGKNDLGDDARENAIISTWGGMPAYTQGMVTRHMFIAGTEAAKVAASYNFKDMGANLTTAAYYTEFDMDANSGYGVERTASEAGFDAIYNPEVVKNLQLRLRGNFPRAYAESASGKTGWNEYRFIVNYNF</sequence>
<dbReference type="OrthoDB" id="9125at2"/>
<evidence type="ECO:0000256" key="1">
    <source>
        <dbReference type="ARBA" id="ARBA00009075"/>
    </source>
</evidence>
<dbReference type="GO" id="GO:0016020">
    <property type="term" value="C:membrane"/>
    <property type="evidence" value="ECO:0007669"/>
    <property type="project" value="InterPro"/>
</dbReference>
<dbReference type="AlphaFoldDB" id="A0A4U2Z452"/>
<reference evidence="5 6" key="1">
    <citation type="submission" date="2019-04" db="EMBL/GenBank/DDBJ databases">
        <title>Sulfurimonas crateris sp. nov. a facultative anaerobic sulfur-oxidizing chemolithautotrophic bacterium isolated from a terrestrial mud vulcano.</title>
        <authorList>
            <person name="Ratnikova N.M."/>
            <person name="Slobodkin A.I."/>
            <person name="Merkel A.Y."/>
            <person name="Novikov A."/>
            <person name="Bonch-Osmolovskaya E.A."/>
            <person name="Slobodkina G.B."/>
        </authorList>
    </citation>
    <scope>NUCLEOTIDE SEQUENCE [LARGE SCALE GENOMIC DNA]</scope>
    <source>
        <strain evidence="5 6">SN118</strain>
    </source>
</reference>
<dbReference type="Pfam" id="PF03573">
    <property type="entry name" value="OprD"/>
    <property type="match status" value="1"/>
</dbReference>
<dbReference type="InterPro" id="IPR005318">
    <property type="entry name" value="OM_porin_bac"/>
</dbReference>
<organism evidence="5 6">
    <name type="scientific">Sulfurimonas crateris</name>
    <dbReference type="NCBI Taxonomy" id="2574727"/>
    <lineage>
        <taxon>Bacteria</taxon>
        <taxon>Pseudomonadati</taxon>
        <taxon>Campylobacterota</taxon>
        <taxon>Epsilonproteobacteria</taxon>
        <taxon>Campylobacterales</taxon>
        <taxon>Sulfurimonadaceae</taxon>
        <taxon>Sulfurimonas</taxon>
    </lineage>
</organism>
<dbReference type="RefSeq" id="WP_137014093.1">
    <property type="nucleotide sequence ID" value="NZ_SZPX01000006.1"/>
</dbReference>
<feature type="chain" id="PRO_5020810298" evidence="4">
    <location>
        <begin position="23"/>
        <end position="439"/>
    </location>
</feature>